<protein>
    <recommendedName>
        <fullName evidence="5">Glycosyltransferase family 62 protein</fullName>
    </recommendedName>
</protein>
<evidence type="ECO:0000256" key="1">
    <source>
        <dbReference type="ARBA" id="ARBA00037964"/>
    </source>
</evidence>
<dbReference type="PANTHER" id="PTHR43083">
    <property type="entry name" value="MANNAN POLYMERASE II"/>
    <property type="match status" value="1"/>
</dbReference>
<dbReference type="InterPro" id="IPR052086">
    <property type="entry name" value="Mannan_Polymerase_Subunit"/>
</dbReference>
<reference evidence="3 4" key="1">
    <citation type="journal article" date="2013" name="PLoS Genet.">
        <title>Genomic mechanisms accounting for the adaptation to parasitism in nematode-trapping fungi.</title>
        <authorList>
            <person name="Meerupati T."/>
            <person name="Andersson K.M."/>
            <person name="Friman E."/>
            <person name="Kumar D."/>
            <person name="Tunlid A."/>
            <person name="Ahren D."/>
        </authorList>
    </citation>
    <scope>NUCLEOTIDE SEQUENCE [LARGE SCALE GENOMIC DNA]</scope>
    <source>
        <strain evidence="3 4">CBS 200.50</strain>
    </source>
</reference>
<accession>S8AAJ7</accession>
<dbReference type="EMBL" id="AQGS01000443">
    <property type="protein sequence ID" value="EPS39995.1"/>
    <property type="molecule type" value="Genomic_DNA"/>
</dbReference>
<dbReference type="AlphaFoldDB" id="S8AAJ7"/>
<evidence type="ECO:0000256" key="2">
    <source>
        <dbReference type="SAM" id="Phobius"/>
    </source>
</evidence>
<dbReference type="PANTHER" id="PTHR43083:SF6">
    <property type="entry name" value="MANNAN POLYMERASE COMPLEXES SUBUNIT MNN9"/>
    <property type="match status" value="1"/>
</dbReference>
<dbReference type="eggNOG" id="ENOG502S17G">
    <property type="taxonomic scope" value="Eukaryota"/>
</dbReference>
<evidence type="ECO:0000313" key="4">
    <source>
        <dbReference type="Proteomes" id="UP000015100"/>
    </source>
</evidence>
<dbReference type="OrthoDB" id="5402582at2759"/>
<dbReference type="STRING" id="1284197.S8AAJ7"/>
<name>S8AAJ7_DACHA</name>
<keyword evidence="2" id="KW-0812">Transmembrane</keyword>
<dbReference type="InterPro" id="IPR029044">
    <property type="entry name" value="Nucleotide-diphossugar_trans"/>
</dbReference>
<dbReference type="Pfam" id="PF03452">
    <property type="entry name" value="Anp1"/>
    <property type="match status" value="1"/>
</dbReference>
<comment type="similarity">
    <text evidence="1">Belongs to the ANP1/MMN9/VAN1 family.</text>
</comment>
<dbReference type="Proteomes" id="UP000015100">
    <property type="component" value="Unassembled WGS sequence"/>
</dbReference>
<evidence type="ECO:0008006" key="5">
    <source>
        <dbReference type="Google" id="ProtNLM"/>
    </source>
</evidence>
<reference evidence="4" key="2">
    <citation type="submission" date="2013-04" db="EMBL/GenBank/DDBJ databases">
        <title>Genomic mechanisms accounting for the adaptation to parasitism in nematode-trapping fungi.</title>
        <authorList>
            <person name="Ahren D.G."/>
        </authorList>
    </citation>
    <scope>NUCLEOTIDE SEQUENCE [LARGE SCALE GENOMIC DNA]</scope>
    <source>
        <strain evidence="4">CBS 200.50</strain>
    </source>
</reference>
<sequence>MVSPGKLTRPAWSALLVLCFFGVLLIVQAPVSVNYDENGDISISKSGRNRLVSYQTIQLPNASVRRVFTSKVDPPNPSEQQILLLTLTNDLSSWGRMEVYYHRNWTFTDYIARIRKQNLPPGQISLGLLTTSEEAFDEYTSDIMALKEPMPWTSAEIIYIPELPLPADHVDVNADDKPDKTLKHQWHHRRYLARLRNYLTSITLKSYHRHIVWLDPDVWQIPEGLFNRFVKIGNIFPDTDITPMVRAGLPASTPGKEIKALPPGLITLRSENFDNDDYDRNSWNGYGKRPSSWELNQILKKDRKFPGMENWAKSILQLLGGTTNQDLVKLDSVGASALYIRAELVREGLIFPPYPAVGTEWDKSGKDGVETEGLCYVAQRMGWGCYALGGRWHTKHSDS</sequence>
<keyword evidence="4" id="KW-1185">Reference proteome</keyword>
<keyword evidence="2" id="KW-0472">Membrane</keyword>
<comment type="caution">
    <text evidence="3">The sequence shown here is derived from an EMBL/GenBank/DDBJ whole genome shotgun (WGS) entry which is preliminary data.</text>
</comment>
<gene>
    <name evidence="3" type="ORF">H072_6272</name>
</gene>
<evidence type="ECO:0000313" key="3">
    <source>
        <dbReference type="EMBL" id="EPS39995.1"/>
    </source>
</evidence>
<dbReference type="OMA" id="MENWAKS"/>
<organism evidence="3 4">
    <name type="scientific">Dactylellina haptotyla (strain CBS 200.50)</name>
    <name type="common">Nematode-trapping fungus</name>
    <name type="synonym">Monacrosporium haptotylum</name>
    <dbReference type="NCBI Taxonomy" id="1284197"/>
    <lineage>
        <taxon>Eukaryota</taxon>
        <taxon>Fungi</taxon>
        <taxon>Dikarya</taxon>
        <taxon>Ascomycota</taxon>
        <taxon>Pezizomycotina</taxon>
        <taxon>Orbiliomycetes</taxon>
        <taxon>Orbiliales</taxon>
        <taxon>Orbiliaceae</taxon>
        <taxon>Dactylellina</taxon>
    </lineage>
</organism>
<dbReference type="Gene3D" id="3.90.550.10">
    <property type="entry name" value="Spore Coat Polysaccharide Biosynthesis Protein SpsA, Chain A"/>
    <property type="match status" value="1"/>
</dbReference>
<proteinExistence type="inferred from homology"/>
<keyword evidence="2" id="KW-1133">Transmembrane helix</keyword>
<dbReference type="HOGENOM" id="CLU_048297_0_0_1"/>
<feature type="transmembrane region" description="Helical" evidence="2">
    <location>
        <begin position="12"/>
        <end position="31"/>
    </location>
</feature>